<evidence type="ECO:0000256" key="3">
    <source>
        <dbReference type="ARBA" id="ARBA00023098"/>
    </source>
</evidence>
<dbReference type="PANTHER" id="PTHR14226:SF29">
    <property type="entry name" value="NEUROPATHY TARGET ESTERASE SWS"/>
    <property type="match status" value="1"/>
</dbReference>
<gene>
    <name evidence="7" type="ORF">BN381_130356</name>
</gene>
<feature type="domain" description="PNPLA" evidence="6">
    <location>
        <begin position="21"/>
        <end position="190"/>
    </location>
</feature>
<keyword evidence="2 4" id="KW-0442">Lipid degradation</keyword>
<accession>R4YXB5</accession>
<dbReference type="GO" id="GO:0016042">
    <property type="term" value="P:lipid catabolic process"/>
    <property type="evidence" value="ECO:0007669"/>
    <property type="project" value="UniProtKB-UniRule"/>
</dbReference>
<dbReference type="PANTHER" id="PTHR14226">
    <property type="entry name" value="NEUROPATHY TARGET ESTERASE/SWISS CHEESE D.MELANOGASTER"/>
    <property type="match status" value="1"/>
</dbReference>
<feature type="short sequence motif" description="GXSXG" evidence="4">
    <location>
        <begin position="52"/>
        <end position="56"/>
    </location>
</feature>
<feature type="active site" description="Proton acceptor" evidence="4">
    <location>
        <position position="177"/>
    </location>
</feature>
<evidence type="ECO:0000256" key="2">
    <source>
        <dbReference type="ARBA" id="ARBA00022963"/>
    </source>
</evidence>
<dbReference type="eggNOG" id="COG1752">
    <property type="taxonomic scope" value="Bacteria"/>
</dbReference>
<dbReference type="Proteomes" id="UP000018291">
    <property type="component" value="Unassembled WGS sequence"/>
</dbReference>
<protein>
    <submittedName>
        <fullName evidence="7">Putative Patatin-like phospholipase</fullName>
    </submittedName>
</protein>
<dbReference type="SUPFAM" id="SSF52151">
    <property type="entry name" value="FabD/lysophospholipase-like"/>
    <property type="match status" value="1"/>
</dbReference>
<dbReference type="RefSeq" id="WP_012224496.1">
    <property type="nucleotide sequence ID" value="NZ_HG422565.1"/>
</dbReference>
<keyword evidence="8" id="KW-1185">Reference proteome</keyword>
<dbReference type="STRING" id="1229780.BN381_130356"/>
<dbReference type="PROSITE" id="PS51635">
    <property type="entry name" value="PNPLA"/>
    <property type="match status" value="1"/>
</dbReference>
<reference evidence="7 8" key="1">
    <citation type="journal article" date="2013" name="ISME J.">
        <title>Metabolic model for the filamentous 'Candidatus Microthrix parvicella' based on genomic and metagenomic analyses.</title>
        <authorList>
            <person name="Jon McIlroy S."/>
            <person name="Kristiansen R."/>
            <person name="Albertsen M."/>
            <person name="Michael Karst S."/>
            <person name="Rossetti S."/>
            <person name="Lund Nielsen J."/>
            <person name="Tandoi V."/>
            <person name="James Seviour R."/>
            <person name="Nielsen P.H."/>
        </authorList>
    </citation>
    <scope>NUCLEOTIDE SEQUENCE [LARGE SCALE GENOMIC DNA]</scope>
    <source>
        <strain evidence="7 8">RN1</strain>
    </source>
</reference>
<proteinExistence type="predicted"/>
<dbReference type="CDD" id="cd07209">
    <property type="entry name" value="Pat_hypo_Ecoli_Z1214_like"/>
    <property type="match status" value="1"/>
</dbReference>
<dbReference type="InterPro" id="IPR016035">
    <property type="entry name" value="Acyl_Trfase/lysoPLipase"/>
</dbReference>
<dbReference type="EMBL" id="CANL01000005">
    <property type="protein sequence ID" value="CCM62798.1"/>
    <property type="molecule type" value="Genomic_DNA"/>
</dbReference>
<dbReference type="HOGENOM" id="CLU_047251_4_0_11"/>
<evidence type="ECO:0000256" key="5">
    <source>
        <dbReference type="SAM" id="MobiDB-lite"/>
    </source>
</evidence>
<feature type="short sequence motif" description="GXGXXG" evidence="4">
    <location>
        <begin position="25"/>
        <end position="30"/>
    </location>
</feature>
<dbReference type="GO" id="GO:0016787">
    <property type="term" value="F:hydrolase activity"/>
    <property type="evidence" value="ECO:0007669"/>
    <property type="project" value="UniProtKB-UniRule"/>
</dbReference>
<sequence length="344" mass="36882">MSERPQRIDRTGLDLPRPIAFVMGGGGSLGASQVGMLQALNEHGVTPDMIIGTSAGALNGAFLAADPFGGANQLSHLWPGFSRETFFPGSAWKSVRTLRTSKTYLFPNDELSEFINKHIPANTFEELEVPFVAMATDVDTRLSVALDTGDLRSALLASTAIPVIFPPVERDGRLLYDGGLVANLPIRQALKMNAASLVLLDCNAPGQRDPYPDSMSGVLEWTVRLMLRSQTTADLPYISETLPVLSLPAAPKGTVSPLDFDSSVELMAAAYQASRTFLTNVHVDAPRLYRADPIPPDVDDPTLSTDSDPSEGSTKFDRSSRRSGKGPRKADKGTGAPNRAGDDL</sequence>
<keyword evidence="1 4" id="KW-0378">Hydrolase</keyword>
<comment type="caution">
    <text evidence="7">The sequence shown here is derived from an EMBL/GenBank/DDBJ whole genome shotgun (WGS) entry which is preliminary data.</text>
</comment>
<keyword evidence="3 4" id="KW-0443">Lipid metabolism</keyword>
<feature type="short sequence motif" description="DGA/G" evidence="4">
    <location>
        <begin position="177"/>
        <end position="179"/>
    </location>
</feature>
<organism evidence="7 8">
    <name type="scientific">Candidatus Neomicrothrix parvicella RN1</name>
    <dbReference type="NCBI Taxonomy" id="1229780"/>
    <lineage>
        <taxon>Bacteria</taxon>
        <taxon>Bacillati</taxon>
        <taxon>Actinomycetota</taxon>
        <taxon>Acidimicrobiia</taxon>
        <taxon>Acidimicrobiales</taxon>
        <taxon>Microthrixaceae</taxon>
        <taxon>Candidatus Neomicrothrix</taxon>
    </lineage>
</organism>
<dbReference type="InterPro" id="IPR002641">
    <property type="entry name" value="PNPLA_dom"/>
</dbReference>
<dbReference type="AlphaFoldDB" id="R4YXB5"/>
<feature type="active site" description="Nucleophile" evidence="4">
    <location>
        <position position="54"/>
    </location>
</feature>
<dbReference type="InterPro" id="IPR050301">
    <property type="entry name" value="NTE"/>
</dbReference>
<evidence type="ECO:0000256" key="1">
    <source>
        <dbReference type="ARBA" id="ARBA00022801"/>
    </source>
</evidence>
<evidence type="ECO:0000313" key="7">
    <source>
        <dbReference type="EMBL" id="CCM62798.1"/>
    </source>
</evidence>
<dbReference type="Gene3D" id="3.40.1090.10">
    <property type="entry name" value="Cytosolic phospholipase A2 catalytic domain"/>
    <property type="match status" value="1"/>
</dbReference>
<evidence type="ECO:0000259" key="6">
    <source>
        <dbReference type="PROSITE" id="PS51635"/>
    </source>
</evidence>
<name>R4YXB5_9ACTN</name>
<feature type="region of interest" description="Disordered" evidence="5">
    <location>
        <begin position="291"/>
        <end position="344"/>
    </location>
</feature>
<dbReference type="Pfam" id="PF01734">
    <property type="entry name" value="Patatin"/>
    <property type="match status" value="1"/>
</dbReference>
<evidence type="ECO:0000313" key="8">
    <source>
        <dbReference type="Proteomes" id="UP000018291"/>
    </source>
</evidence>
<evidence type="ECO:0000256" key="4">
    <source>
        <dbReference type="PROSITE-ProRule" id="PRU01161"/>
    </source>
</evidence>